<reference evidence="7" key="1">
    <citation type="submission" date="2019-09" db="EMBL/GenBank/DDBJ databases">
        <title>Complete genome sequencing of four Arcobacter species reveals a diverse suite of mobile elements.</title>
        <authorList>
            <person name="On S.L.W."/>
            <person name="Miller W.G."/>
            <person name="Biggs P."/>
            <person name="Cornelius A."/>
            <person name="Vandamme P."/>
        </authorList>
    </citation>
    <scope>NUCLEOTIDE SEQUENCE [LARGE SCALE GENOMIC DNA]</scope>
    <source>
        <strain evidence="7">LMG 26638</strain>
    </source>
</reference>
<reference evidence="6 7" key="2">
    <citation type="submission" date="2019-09" db="EMBL/GenBank/DDBJ databases">
        <title>Complete genome sequencing of four Arcobacter species reveals a diverse suite of mobile elements.</title>
        <authorList>
            <person name="Miller W.G."/>
            <person name="Yee E."/>
            <person name="Bono J.L."/>
        </authorList>
    </citation>
    <scope>NUCLEOTIDE SEQUENCE [LARGE SCALE GENOMIC DNA]</scope>
    <source>
        <strain evidence="6 7">LMG 26638</strain>
    </source>
</reference>
<gene>
    <name evidence="6" type="ORF">APAC_1565</name>
</gene>
<dbReference type="GO" id="GO:0006355">
    <property type="term" value="P:regulation of DNA-templated transcription"/>
    <property type="evidence" value="ECO:0007669"/>
    <property type="project" value="InterPro"/>
</dbReference>
<keyword evidence="7" id="KW-1185">Reference proteome</keyword>
<evidence type="ECO:0000256" key="2">
    <source>
        <dbReference type="ARBA" id="ARBA00023012"/>
    </source>
</evidence>
<dbReference type="InterPro" id="IPR001867">
    <property type="entry name" value="OmpR/PhoB-type_DNA-bd"/>
</dbReference>
<dbReference type="Pfam" id="PF00072">
    <property type="entry name" value="Response_reg"/>
    <property type="match status" value="1"/>
</dbReference>
<dbReference type="SUPFAM" id="SSF46894">
    <property type="entry name" value="C-terminal effector domain of the bipartite response regulators"/>
    <property type="match status" value="1"/>
</dbReference>
<dbReference type="PROSITE" id="PS51755">
    <property type="entry name" value="OMPR_PHOB"/>
    <property type="match status" value="1"/>
</dbReference>
<dbReference type="GO" id="GO:0032993">
    <property type="term" value="C:protein-DNA complex"/>
    <property type="evidence" value="ECO:0007669"/>
    <property type="project" value="TreeGrafter"/>
</dbReference>
<dbReference type="Gene3D" id="3.40.50.2300">
    <property type="match status" value="1"/>
</dbReference>
<sequence length="237" mass="28081">MLNEKILDVVRYTKNFDILYIEDNIEVQDQTYKMLKSFFNDITTVNNGKEAIELFINNEFHLIITDLVMPQIDGISFIEFVRKSNKKIPILVVSAHDDKDFFLKTINSGIDGYLLKPYNLEQITSMLINIVEKYNTLNESSFIYLENDLIWDKQNNRLLKNNEPVKLTKNETKLFQLFINTNSETKTYEEIEDFIFDNCDENTKKIRNLLSRLKSKLGHELFETLYSYGYCIKYKKD</sequence>
<dbReference type="GO" id="GO:0000976">
    <property type="term" value="F:transcription cis-regulatory region binding"/>
    <property type="evidence" value="ECO:0007669"/>
    <property type="project" value="TreeGrafter"/>
</dbReference>
<proteinExistence type="predicted"/>
<dbReference type="RefSeq" id="WP_130233602.1">
    <property type="nucleotide sequence ID" value="NZ_BMEF01000007.1"/>
</dbReference>
<keyword evidence="1" id="KW-0597">Phosphoprotein</keyword>
<dbReference type="Proteomes" id="UP000322726">
    <property type="component" value="Chromosome"/>
</dbReference>
<evidence type="ECO:0000256" key="1">
    <source>
        <dbReference type="ARBA" id="ARBA00022553"/>
    </source>
</evidence>
<dbReference type="PANTHER" id="PTHR48111">
    <property type="entry name" value="REGULATOR OF RPOS"/>
    <property type="match status" value="1"/>
</dbReference>
<keyword evidence="5" id="KW-0804">Transcription</keyword>
<dbReference type="SMART" id="SM00862">
    <property type="entry name" value="Trans_reg_C"/>
    <property type="match status" value="1"/>
</dbReference>
<evidence type="ECO:0000256" key="5">
    <source>
        <dbReference type="ARBA" id="ARBA00023163"/>
    </source>
</evidence>
<keyword evidence="3" id="KW-0805">Transcription regulation</keyword>
<dbReference type="GO" id="GO:0000156">
    <property type="term" value="F:phosphorelay response regulator activity"/>
    <property type="evidence" value="ECO:0007669"/>
    <property type="project" value="TreeGrafter"/>
</dbReference>
<dbReference type="PROSITE" id="PS50110">
    <property type="entry name" value="RESPONSE_REGULATORY"/>
    <property type="match status" value="1"/>
</dbReference>
<accession>A0A5C2HE82</accession>
<dbReference type="KEGG" id="apai:APAC_1565"/>
<dbReference type="InterPro" id="IPR001789">
    <property type="entry name" value="Sig_transdc_resp-reg_receiver"/>
</dbReference>
<protein>
    <submittedName>
        <fullName evidence="6">Two-component system response regulator</fullName>
    </submittedName>
</protein>
<dbReference type="CDD" id="cd00156">
    <property type="entry name" value="REC"/>
    <property type="match status" value="1"/>
</dbReference>
<reference evidence="6 7" key="3">
    <citation type="submission" date="2019-09" db="EMBL/GenBank/DDBJ databases">
        <title>Taxonomic note: a critical rebuttal of the proposed division of the genus Arcobacter into six genera, emended descriptions of Arcobacter anaerophilus and the genus Arcobacter, and an assessment of genus-level boundaries for Epsilonproteobacteria using in silico genomic comparator tools.</title>
        <authorList>
            <person name="On S.L.W."/>
            <person name="Miller W.G."/>
            <person name="Biggs P."/>
            <person name="Cornelius A."/>
            <person name="Vandamme P."/>
        </authorList>
    </citation>
    <scope>NUCLEOTIDE SEQUENCE [LARGE SCALE GENOMIC DNA]</scope>
    <source>
        <strain evidence="6 7">LMG 26638</strain>
    </source>
</reference>
<evidence type="ECO:0000313" key="6">
    <source>
        <dbReference type="EMBL" id="QEP34672.1"/>
    </source>
</evidence>
<dbReference type="OrthoDB" id="9808843at2"/>
<keyword evidence="4" id="KW-0238">DNA-binding</keyword>
<evidence type="ECO:0000256" key="3">
    <source>
        <dbReference type="ARBA" id="ARBA00023015"/>
    </source>
</evidence>
<dbReference type="InterPro" id="IPR039420">
    <property type="entry name" value="WalR-like"/>
</dbReference>
<keyword evidence="2" id="KW-0902">Two-component regulatory system</keyword>
<dbReference type="SUPFAM" id="SSF52172">
    <property type="entry name" value="CheY-like"/>
    <property type="match status" value="1"/>
</dbReference>
<evidence type="ECO:0000256" key="4">
    <source>
        <dbReference type="ARBA" id="ARBA00023125"/>
    </source>
</evidence>
<dbReference type="EMBL" id="CP035928">
    <property type="protein sequence ID" value="QEP34672.1"/>
    <property type="molecule type" value="Genomic_DNA"/>
</dbReference>
<dbReference type="InterPro" id="IPR036388">
    <property type="entry name" value="WH-like_DNA-bd_sf"/>
</dbReference>
<dbReference type="AlphaFoldDB" id="A0A5C2HE82"/>
<evidence type="ECO:0000313" key="7">
    <source>
        <dbReference type="Proteomes" id="UP000322726"/>
    </source>
</evidence>
<name>A0A5C2HE82_9BACT</name>
<dbReference type="InterPro" id="IPR011006">
    <property type="entry name" value="CheY-like_superfamily"/>
</dbReference>
<dbReference type="PANTHER" id="PTHR48111:SF1">
    <property type="entry name" value="TWO-COMPONENT RESPONSE REGULATOR ORR33"/>
    <property type="match status" value="1"/>
</dbReference>
<organism evidence="6 7">
    <name type="scientific">Malaciobacter pacificus</name>
    <dbReference type="NCBI Taxonomy" id="1080223"/>
    <lineage>
        <taxon>Bacteria</taxon>
        <taxon>Pseudomonadati</taxon>
        <taxon>Campylobacterota</taxon>
        <taxon>Epsilonproteobacteria</taxon>
        <taxon>Campylobacterales</taxon>
        <taxon>Arcobacteraceae</taxon>
        <taxon>Malaciobacter</taxon>
    </lineage>
</organism>
<dbReference type="InterPro" id="IPR016032">
    <property type="entry name" value="Sig_transdc_resp-reg_C-effctor"/>
</dbReference>
<dbReference type="SMART" id="SM00448">
    <property type="entry name" value="REC"/>
    <property type="match status" value="1"/>
</dbReference>
<dbReference type="GO" id="GO:0005829">
    <property type="term" value="C:cytosol"/>
    <property type="evidence" value="ECO:0007669"/>
    <property type="project" value="TreeGrafter"/>
</dbReference>
<dbReference type="Gene3D" id="1.10.10.10">
    <property type="entry name" value="Winged helix-like DNA-binding domain superfamily/Winged helix DNA-binding domain"/>
    <property type="match status" value="1"/>
</dbReference>